<sequence length="67" mass="7618">MDRLDQERLSDVVRQGRAETFEQISSLAGYGLVSSSSIRVGQDNWRLHFTRIGRALRKLLQAETARA</sequence>
<accession>A0A9X9XDY9</accession>
<dbReference type="Proteomes" id="UP001138709">
    <property type="component" value="Unassembled WGS sequence"/>
</dbReference>
<proteinExistence type="predicted"/>
<dbReference type="RefSeq" id="WP_211847460.1">
    <property type="nucleotide sequence ID" value="NZ_JAAEDL010000015.1"/>
</dbReference>
<keyword evidence="2" id="KW-1185">Reference proteome</keyword>
<evidence type="ECO:0000313" key="1">
    <source>
        <dbReference type="EMBL" id="MBR0681925.1"/>
    </source>
</evidence>
<name>A0A9X9XDY9_9PROT</name>
<gene>
    <name evidence="1" type="ORF">GXW74_15630</name>
</gene>
<dbReference type="AlphaFoldDB" id="A0A9X9XDY9"/>
<dbReference type="EMBL" id="JAAEDL010000015">
    <property type="protein sequence ID" value="MBR0681925.1"/>
    <property type="molecule type" value="Genomic_DNA"/>
</dbReference>
<reference evidence="1" key="1">
    <citation type="submission" date="2020-01" db="EMBL/GenBank/DDBJ databases">
        <authorList>
            <person name="Rat A."/>
        </authorList>
    </citation>
    <scope>NUCLEOTIDE SEQUENCE</scope>
    <source>
        <strain evidence="1">LMG 31228</strain>
    </source>
</reference>
<evidence type="ECO:0000313" key="2">
    <source>
        <dbReference type="Proteomes" id="UP001138709"/>
    </source>
</evidence>
<comment type="caution">
    <text evidence="1">The sequence shown here is derived from an EMBL/GenBank/DDBJ whole genome shotgun (WGS) entry which is preliminary data.</text>
</comment>
<reference evidence="1" key="2">
    <citation type="journal article" date="2021" name="Syst. Appl. Microbiol.">
        <title>Roseomonas hellenica sp. nov., isolated from roots of wild-growing Alkanna tinctoria.</title>
        <authorList>
            <person name="Rat A."/>
            <person name="Naranjo H.D."/>
            <person name="Lebbe L."/>
            <person name="Cnockaert M."/>
            <person name="Krigas N."/>
            <person name="Grigoriadou K."/>
            <person name="Maloupa E."/>
            <person name="Willems A."/>
        </authorList>
    </citation>
    <scope>NUCLEOTIDE SEQUENCE</scope>
    <source>
        <strain evidence="1">LMG 31228</strain>
    </source>
</reference>
<protein>
    <submittedName>
        <fullName evidence="1">Uncharacterized protein</fullName>
    </submittedName>
</protein>
<organism evidence="1 2">
    <name type="scientific">Neoroseomonas eburnea</name>
    <dbReference type="NCBI Taxonomy" id="1346889"/>
    <lineage>
        <taxon>Bacteria</taxon>
        <taxon>Pseudomonadati</taxon>
        <taxon>Pseudomonadota</taxon>
        <taxon>Alphaproteobacteria</taxon>
        <taxon>Acetobacterales</taxon>
        <taxon>Acetobacteraceae</taxon>
        <taxon>Neoroseomonas</taxon>
    </lineage>
</organism>